<proteinExistence type="predicted"/>
<organism evidence="1">
    <name type="scientific">Pseudidiomarina sp. PP-1MA</name>
    <dbReference type="NCBI Taxonomy" id="3237706"/>
    <lineage>
        <taxon>Bacteria</taxon>
        <taxon>Pseudomonadati</taxon>
        <taxon>Pseudomonadota</taxon>
        <taxon>Gammaproteobacteria</taxon>
        <taxon>Alteromonadales</taxon>
        <taxon>Idiomarinaceae</taxon>
        <taxon>Pseudidiomarina</taxon>
    </lineage>
</organism>
<dbReference type="EMBL" id="CP165718">
    <property type="protein sequence ID" value="XDV10133.1"/>
    <property type="molecule type" value="Genomic_DNA"/>
</dbReference>
<reference evidence="1" key="1">
    <citation type="submission" date="2024-07" db="EMBL/GenBank/DDBJ databases">
        <title>Whole genome sequence of bacterial strains from algal surface.</title>
        <authorList>
            <person name="Kumar P."/>
        </authorList>
    </citation>
    <scope>NUCLEOTIDE SEQUENCE</scope>
    <source>
        <strain evidence="1">PP-1MA</strain>
    </source>
</reference>
<protein>
    <submittedName>
        <fullName evidence="1">Uncharacterized protein</fullName>
    </submittedName>
</protein>
<sequence length="53" mass="5934">MKNLCNEFNAKVSAEATDKKIWQTPEVIDFSVDMTESKPIIDTIEIDPDFGAS</sequence>
<gene>
    <name evidence="1" type="ORF">AB8S08_02715</name>
</gene>
<dbReference type="RefSeq" id="WP_369743451.1">
    <property type="nucleotide sequence ID" value="NZ_CP165718.1"/>
</dbReference>
<dbReference type="AlphaFoldDB" id="A0AB39XBL6"/>
<evidence type="ECO:0000313" key="1">
    <source>
        <dbReference type="EMBL" id="XDV10133.1"/>
    </source>
</evidence>
<name>A0AB39XBL6_9GAMM</name>
<accession>A0AB39XBL6</accession>